<comment type="caution">
    <text evidence="1">The sequence shown here is derived from an EMBL/GenBank/DDBJ whole genome shotgun (WGS) entry which is preliminary data.</text>
</comment>
<dbReference type="EMBL" id="JAGKQM010000017">
    <property type="protein sequence ID" value="KAH0870293.1"/>
    <property type="molecule type" value="Genomic_DNA"/>
</dbReference>
<dbReference type="PANTHER" id="PTHR23273:SF32">
    <property type="entry name" value="REPLICATION PROTEIN A 70 KDA DNA-BINDING SUBUNIT B-RELATED"/>
    <property type="match status" value="1"/>
</dbReference>
<dbReference type="InterPro" id="IPR047192">
    <property type="entry name" value="Euk_RPA1_DBD_C"/>
</dbReference>
<dbReference type="SUPFAM" id="SSF50249">
    <property type="entry name" value="Nucleic acid-binding proteins"/>
    <property type="match status" value="1"/>
</dbReference>
<gene>
    <name evidence="1" type="ORF">HID58_077315</name>
</gene>
<dbReference type="Gene3D" id="2.40.50.140">
    <property type="entry name" value="Nucleic acid-binding proteins"/>
    <property type="match status" value="2"/>
</dbReference>
<organism evidence="1 2">
    <name type="scientific">Brassica napus</name>
    <name type="common">Rape</name>
    <dbReference type="NCBI Taxonomy" id="3708"/>
    <lineage>
        <taxon>Eukaryota</taxon>
        <taxon>Viridiplantae</taxon>
        <taxon>Streptophyta</taxon>
        <taxon>Embryophyta</taxon>
        <taxon>Tracheophyta</taxon>
        <taxon>Spermatophyta</taxon>
        <taxon>Magnoliopsida</taxon>
        <taxon>eudicotyledons</taxon>
        <taxon>Gunneridae</taxon>
        <taxon>Pentapetalae</taxon>
        <taxon>rosids</taxon>
        <taxon>malvids</taxon>
        <taxon>Brassicales</taxon>
        <taxon>Brassicaceae</taxon>
        <taxon>Brassiceae</taxon>
        <taxon>Brassica</taxon>
    </lineage>
</organism>
<dbReference type="InterPro" id="IPR012340">
    <property type="entry name" value="NA-bd_OB-fold"/>
</dbReference>
<accession>A0ABQ7YQA1</accession>
<evidence type="ECO:0000313" key="1">
    <source>
        <dbReference type="EMBL" id="KAH0870293.1"/>
    </source>
</evidence>
<name>A0ABQ7YQA1_BRANA</name>
<dbReference type="PANTHER" id="PTHR23273">
    <property type="entry name" value="REPLICATION FACTOR A 1, RFA1"/>
    <property type="match status" value="1"/>
</dbReference>
<sequence>MDSFCFSPSDFVYKALNSPFPLQFFFIQLLIRVLFRLSFVAMSSNGKSIYEKTNCVEAESVLGPINPVGTPYVSSSHSIGDPHSKQSEGEASVTSCLTKLSGKTAGSSGVLNGLPKSKNPNGMIIHSAKSVVSSGVRGKAVVSSSFTGKAIVTAKVGEVMTFKDVKYRPHDGELRFQLIHFWEARNVVTKVLISVEMLLIDHELKLIVILIVVDASPTGRVDTYLPHMKAGGIYRLNNFFGSNNKILYRVAEPKDSPLCFPEDRFRIHGYEEFDAACDLRGDLYDYVGHIKLVNGDSLVLDDAEIAASRRVLLHVQTHDGPVMKLYRWDKAASDFSEKFKASGGTARVVLVTALNPKRFGGALALSSMTPSRVFLDTDVQETKEYLAWMEANLAIANRVNADVVTKAETVSIGELFSYMKQEDAKVAWFECIATIGDVVHGSPWYYIGCGVCHTKATKGPTTLMCKKCGKTNIYLAKISVYDNDDQASFVLLGDAGHELVGRKASELVARYFEGNEKVEDDHFVPMPQALIDTIGQTRKFIVKVSDHNLTGKTQTLTVTKVLTPEIQEVEGNLEENMIVPEAQETLQKGVADDEPSTCVGMVKRAADDAEAEDPKRARCG</sequence>
<proteinExistence type="predicted"/>
<dbReference type="Proteomes" id="UP000824890">
    <property type="component" value="Unassembled WGS sequence"/>
</dbReference>
<protein>
    <recommendedName>
        <fullName evidence="3">Replication factor A C-terminal domain-containing protein</fullName>
    </recommendedName>
</protein>
<keyword evidence="2" id="KW-1185">Reference proteome</keyword>
<dbReference type="CDD" id="cd04476">
    <property type="entry name" value="RPA1_DBD_C"/>
    <property type="match status" value="1"/>
</dbReference>
<evidence type="ECO:0008006" key="3">
    <source>
        <dbReference type="Google" id="ProtNLM"/>
    </source>
</evidence>
<reference evidence="1 2" key="1">
    <citation type="submission" date="2021-05" db="EMBL/GenBank/DDBJ databases">
        <title>Genome Assembly of Synthetic Allotetraploid Brassica napus Reveals Homoeologous Exchanges between Subgenomes.</title>
        <authorList>
            <person name="Davis J.T."/>
        </authorList>
    </citation>
    <scope>NUCLEOTIDE SEQUENCE [LARGE SCALE GENOMIC DNA]</scope>
    <source>
        <strain evidence="2">cv. Da-Ae</strain>
        <tissue evidence="1">Seedling</tissue>
    </source>
</reference>
<evidence type="ECO:0000313" key="2">
    <source>
        <dbReference type="Proteomes" id="UP000824890"/>
    </source>
</evidence>